<gene>
    <name evidence="7" type="ORF">BDY21DRAFT_346080</name>
</gene>
<reference evidence="7" key="1">
    <citation type="journal article" date="2020" name="Stud. Mycol.">
        <title>101 Dothideomycetes genomes: a test case for predicting lifestyles and emergence of pathogens.</title>
        <authorList>
            <person name="Haridas S."/>
            <person name="Albert R."/>
            <person name="Binder M."/>
            <person name="Bloem J."/>
            <person name="Labutti K."/>
            <person name="Salamov A."/>
            <person name="Andreopoulos B."/>
            <person name="Baker S."/>
            <person name="Barry K."/>
            <person name="Bills G."/>
            <person name="Bluhm B."/>
            <person name="Cannon C."/>
            <person name="Castanera R."/>
            <person name="Culley D."/>
            <person name="Daum C."/>
            <person name="Ezra D."/>
            <person name="Gonzalez J."/>
            <person name="Henrissat B."/>
            <person name="Kuo A."/>
            <person name="Liang C."/>
            <person name="Lipzen A."/>
            <person name="Lutzoni F."/>
            <person name="Magnuson J."/>
            <person name="Mondo S."/>
            <person name="Nolan M."/>
            <person name="Ohm R."/>
            <person name="Pangilinan J."/>
            <person name="Park H.-J."/>
            <person name="Ramirez L."/>
            <person name="Alfaro M."/>
            <person name="Sun H."/>
            <person name="Tritt A."/>
            <person name="Yoshinaga Y."/>
            <person name="Zwiers L.-H."/>
            <person name="Turgeon B."/>
            <person name="Goodwin S."/>
            <person name="Spatafora J."/>
            <person name="Crous P."/>
            <person name="Grigoriev I."/>
        </authorList>
    </citation>
    <scope>NUCLEOTIDE SEQUENCE</scope>
    <source>
        <strain evidence="7">ATCC 16933</strain>
    </source>
</reference>
<evidence type="ECO:0000256" key="3">
    <source>
        <dbReference type="PIRSR" id="PIRSR617939-1"/>
    </source>
</evidence>
<feature type="domain" description="Gamma-glutamylcyclotransferase AIG2-like" evidence="6">
    <location>
        <begin position="9"/>
        <end position="103"/>
    </location>
</feature>
<feature type="region of interest" description="Disordered" evidence="5">
    <location>
        <begin position="173"/>
        <end position="196"/>
    </location>
</feature>
<dbReference type="InterPro" id="IPR017939">
    <property type="entry name" value="G-Glutamylcylcotransferase"/>
</dbReference>
<dbReference type="InterPro" id="IPR013024">
    <property type="entry name" value="GGCT-like"/>
</dbReference>
<evidence type="ECO:0000256" key="2">
    <source>
        <dbReference type="ARBA" id="ARBA00023239"/>
    </source>
</evidence>
<keyword evidence="2" id="KW-0456">Lyase</keyword>
<feature type="active site" description="Proton acceptor" evidence="3">
    <location>
        <position position="85"/>
    </location>
</feature>
<dbReference type="EC" id="4.3.2.9" evidence="1"/>
<feature type="binding site" evidence="4">
    <location>
        <begin position="9"/>
        <end position="14"/>
    </location>
    <ligand>
        <name>substrate</name>
    </ligand>
</feature>
<evidence type="ECO:0000256" key="5">
    <source>
        <dbReference type="SAM" id="MobiDB-lite"/>
    </source>
</evidence>
<dbReference type="Pfam" id="PF06094">
    <property type="entry name" value="GGACT"/>
    <property type="match status" value="1"/>
</dbReference>
<evidence type="ECO:0000256" key="1">
    <source>
        <dbReference type="ARBA" id="ARBA00012346"/>
    </source>
</evidence>
<dbReference type="CDD" id="cd06661">
    <property type="entry name" value="GGCT_like"/>
    <property type="match status" value="1"/>
</dbReference>
<accession>A0A6A6NZ32</accession>
<dbReference type="GO" id="GO:0003839">
    <property type="term" value="F:gamma-glutamylcyclotransferase activity"/>
    <property type="evidence" value="ECO:0007669"/>
    <property type="project" value="UniProtKB-EC"/>
</dbReference>
<organism evidence="7 8">
    <name type="scientific">Lineolata rhizophorae</name>
    <dbReference type="NCBI Taxonomy" id="578093"/>
    <lineage>
        <taxon>Eukaryota</taxon>
        <taxon>Fungi</taxon>
        <taxon>Dikarya</taxon>
        <taxon>Ascomycota</taxon>
        <taxon>Pezizomycotina</taxon>
        <taxon>Dothideomycetes</taxon>
        <taxon>Dothideomycetes incertae sedis</taxon>
        <taxon>Lineolatales</taxon>
        <taxon>Lineolataceae</taxon>
        <taxon>Lineolata</taxon>
    </lineage>
</organism>
<protein>
    <recommendedName>
        <fullName evidence="1">gamma-glutamylcyclotransferase</fullName>
        <ecNumber evidence="1">4.3.2.9</ecNumber>
    </recommendedName>
</protein>
<dbReference type="AlphaFoldDB" id="A0A6A6NZ32"/>
<dbReference type="SUPFAM" id="SSF110857">
    <property type="entry name" value="Gamma-glutamyl cyclotransferase-like"/>
    <property type="match status" value="1"/>
</dbReference>
<dbReference type="InterPro" id="IPR036568">
    <property type="entry name" value="GGCT-like_sf"/>
</dbReference>
<name>A0A6A6NZ32_9PEZI</name>
<dbReference type="EMBL" id="MU001682">
    <property type="protein sequence ID" value="KAF2456784.1"/>
    <property type="molecule type" value="Genomic_DNA"/>
</dbReference>
<evidence type="ECO:0000256" key="4">
    <source>
        <dbReference type="PIRSR" id="PIRSR617939-2"/>
    </source>
</evidence>
<dbReference type="Proteomes" id="UP000799766">
    <property type="component" value="Unassembled WGS sequence"/>
</dbReference>
<dbReference type="PANTHER" id="PTHR12935">
    <property type="entry name" value="GAMMA-GLUTAMYLCYCLOTRANSFERASE"/>
    <property type="match status" value="1"/>
</dbReference>
<proteinExistence type="predicted"/>
<dbReference type="Gene3D" id="3.10.490.10">
    <property type="entry name" value="Gamma-glutamyl cyclotransferase-like"/>
    <property type="match status" value="1"/>
</dbReference>
<dbReference type="InterPro" id="IPR009288">
    <property type="entry name" value="AIG2-like_dom"/>
</dbReference>
<sequence length="196" mass="22242">MANTREGLYFGYGSNMWKDQMKLRCPSSAYEGIARLQNYRWIINGRGYANIVESSTQNDLTDSDAVWGMTYSLTSEDERALDANECVPHAYTKETLTVEFWPTAGLATSATVVDSPPERVDMLVYIDRRRTEKAVPRKEYVHRMNKGIKDALAHGIPTGYVRDVLREFIPEDESEDGARKLAVRQATSFRDSDEGE</sequence>
<evidence type="ECO:0000313" key="7">
    <source>
        <dbReference type="EMBL" id="KAF2456784.1"/>
    </source>
</evidence>
<dbReference type="OrthoDB" id="2924818at2759"/>
<keyword evidence="8" id="KW-1185">Reference proteome</keyword>
<dbReference type="PANTHER" id="PTHR12935:SF0">
    <property type="entry name" value="GAMMA-GLUTAMYLCYCLOTRANSFERASE"/>
    <property type="match status" value="1"/>
</dbReference>
<evidence type="ECO:0000313" key="8">
    <source>
        <dbReference type="Proteomes" id="UP000799766"/>
    </source>
</evidence>
<evidence type="ECO:0000259" key="6">
    <source>
        <dbReference type="Pfam" id="PF06094"/>
    </source>
</evidence>